<dbReference type="PANTHER" id="PTHR23155">
    <property type="entry name" value="DISEASE RESISTANCE PROTEIN RP"/>
    <property type="match status" value="1"/>
</dbReference>
<dbReference type="Gene3D" id="3.40.50.300">
    <property type="entry name" value="P-loop containing nucleotide triphosphate hydrolases"/>
    <property type="match status" value="1"/>
</dbReference>
<dbReference type="PRINTS" id="PR00364">
    <property type="entry name" value="DISEASERSIST"/>
</dbReference>
<dbReference type="GO" id="GO:0098542">
    <property type="term" value="P:defense response to other organism"/>
    <property type="evidence" value="ECO:0007669"/>
    <property type="project" value="TreeGrafter"/>
</dbReference>
<reference evidence="6" key="2">
    <citation type="submission" date="2021-01" db="UniProtKB">
        <authorList>
            <consortium name="EnsemblPlants"/>
        </authorList>
    </citation>
    <scope>IDENTIFICATION</scope>
</reference>
<protein>
    <recommendedName>
        <fullName evidence="8">NB-ARC domain-containing protein</fullName>
    </recommendedName>
</protein>
<feature type="domain" description="Disease resistance R13L4/SHOC-2-like LRR" evidence="5">
    <location>
        <begin position="351"/>
        <end position="498"/>
    </location>
</feature>
<evidence type="ECO:0000313" key="6">
    <source>
        <dbReference type="EnsemblPlants" id="QL04p001475:mrna"/>
    </source>
</evidence>
<dbReference type="SUPFAM" id="SSF52058">
    <property type="entry name" value="L domain-like"/>
    <property type="match status" value="1"/>
</dbReference>
<dbReference type="InParanoid" id="A0A7N2LAH3"/>
<reference evidence="6 7" key="1">
    <citation type="journal article" date="2016" name="G3 (Bethesda)">
        <title>First Draft Assembly and Annotation of the Genome of a California Endemic Oak Quercus lobata Nee (Fagaceae).</title>
        <authorList>
            <person name="Sork V.L."/>
            <person name="Fitz-Gibbon S.T."/>
            <person name="Puiu D."/>
            <person name="Crepeau M."/>
            <person name="Gugger P.F."/>
            <person name="Sherman R."/>
            <person name="Stevens K."/>
            <person name="Langley C.H."/>
            <person name="Pellegrini M."/>
            <person name="Salzberg S.L."/>
        </authorList>
    </citation>
    <scope>NUCLEOTIDE SEQUENCE [LARGE SCALE GENOMIC DNA]</scope>
    <source>
        <strain evidence="6 7">cv. SW786</strain>
    </source>
</reference>
<dbReference type="InterPro" id="IPR036388">
    <property type="entry name" value="WH-like_DNA-bd_sf"/>
</dbReference>
<feature type="domain" description="Disease resistance protein winged helix" evidence="4">
    <location>
        <begin position="250"/>
        <end position="304"/>
    </location>
</feature>
<dbReference type="Gene3D" id="1.10.10.10">
    <property type="entry name" value="Winged helix-like DNA-binding domain superfamily/Winged helix DNA-binding domain"/>
    <property type="match status" value="1"/>
</dbReference>
<dbReference type="InterPro" id="IPR032675">
    <property type="entry name" value="LRR_dom_sf"/>
</dbReference>
<keyword evidence="7" id="KW-1185">Reference proteome</keyword>
<organism evidence="6 7">
    <name type="scientific">Quercus lobata</name>
    <name type="common">Valley oak</name>
    <dbReference type="NCBI Taxonomy" id="97700"/>
    <lineage>
        <taxon>Eukaryota</taxon>
        <taxon>Viridiplantae</taxon>
        <taxon>Streptophyta</taxon>
        <taxon>Embryophyta</taxon>
        <taxon>Tracheophyta</taxon>
        <taxon>Spermatophyta</taxon>
        <taxon>Magnoliopsida</taxon>
        <taxon>eudicotyledons</taxon>
        <taxon>Gunneridae</taxon>
        <taxon>Pentapetalae</taxon>
        <taxon>rosids</taxon>
        <taxon>fabids</taxon>
        <taxon>Fagales</taxon>
        <taxon>Fagaceae</taxon>
        <taxon>Quercus</taxon>
    </lineage>
</organism>
<dbReference type="PANTHER" id="PTHR23155:SF955">
    <property type="entry name" value="AAA+ ATPASE DOMAIN-CONTAINING PROTEIN"/>
    <property type="match status" value="1"/>
</dbReference>
<dbReference type="Pfam" id="PF23598">
    <property type="entry name" value="LRR_14"/>
    <property type="match status" value="1"/>
</dbReference>
<accession>A0A7N2LAH3</accession>
<dbReference type="InterPro" id="IPR058922">
    <property type="entry name" value="WHD_DRP"/>
</dbReference>
<name>A0A7N2LAH3_QUELO</name>
<evidence type="ECO:0000256" key="1">
    <source>
        <dbReference type="ARBA" id="ARBA00022737"/>
    </source>
</evidence>
<dbReference type="Gene3D" id="3.80.10.10">
    <property type="entry name" value="Ribonuclease Inhibitor"/>
    <property type="match status" value="1"/>
</dbReference>
<dbReference type="InterPro" id="IPR055414">
    <property type="entry name" value="LRR_R13L4/SHOC2-like"/>
</dbReference>
<feature type="domain" description="NB-ARC" evidence="3">
    <location>
        <begin position="22"/>
        <end position="150"/>
    </location>
</feature>
<dbReference type="InterPro" id="IPR044974">
    <property type="entry name" value="Disease_R_plants"/>
</dbReference>
<dbReference type="InterPro" id="IPR002182">
    <property type="entry name" value="NB-ARC"/>
</dbReference>
<dbReference type="InterPro" id="IPR027417">
    <property type="entry name" value="P-loop_NTPase"/>
</dbReference>
<evidence type="ECO:0000256" key="2">
    <source>
        <dbReference type="ARBA" id="ARBA00022821"/>
    </source>
</evidence>
<dbReference type="Proteomes" id="UP000594261">
    <property type="component" value="Chromosome 4"/>
</dbReference>
<dbReference type="SUPFAM" id="SSF52540">
    <property type="entry name" value="P-loop containing nucleoside triphosphate hydrolases"/>
    <property type="match status" value="1"/>
</dbReference>
<keyword evidence="2" id="KW-0611">Plant defense</keyword>
<dbReference type="EnsemblPlants" id="QL04p001475:mrna">
    <property type="protein sequence ID" value="QL04p001475:mrna"/>
    <property type="gene ID" value="QL04p001475"/>
</dbReference>
<dbReference type="Pfam" id="PF00931">
    <property type="entry name" value="NB-ARC"/>
    <property type="match status" value="1"/>
</dbReference>
<evidence type="ECO:0000259" key="3">
    <source>
        <dbReference type="Pfam" id="PF00931"/>
    </source>
</evidence>
<evidence type="ECO:0000313" key="7">
    <source>
        <dbReference type="Proteomes" id="UP000594261"/>
    </source>
</evidence>
<dbReference type="Gramene" id="QL04p001475:mrna">
    <property type="protein sequence ID" value="QL04p001475:mrna"/>
    <property type="gene ID" value="QL04p001475"/>
</dbReference>
<proteinExistence type="predicted"/>
<dbReference type="OMA" id="MAYEIPK"/>
<dbReference type="AlphaFoldDB" id="A0A7N2LAH3"/>
<dbReference type="EMBL" id="LRBV02000004">
    <property type="status" value="NOT_ANNOTATED_CDS"/>
    <property type="molecule type" value="Genomic_DNA"/>
</dbReference>
<evidence type="ECO:0000259" key="5">
    <source>
        <dbReference type="Pfam" id="PF23598"/>
    </source>
</evidence>
<dbReference type="Pfam" id="PF23559">
    <property type="entry name" value="WHD_DRP"/>
    <property type="match status" value="1"/>
</dbReference>
<dbReference type="GO" id="GO:0043531">
    <property type="term" value="F:ADP binding"/>
    <property type="evidence" value="ECO:0007669"/>
    <property type="project" value="InterPro"/>
</dbReference>
<sequence>MQGGPLYPTSEVSALVGREDAEKELVSRLLDGTEENLSVVSLVSEEAVGKTALARHVYKRLDIRQHFQCCLWVHVREEFAYKDLLLIILKQIPICLLKDIELMSEKELRQLVFQTLMKFKYLMVLDDVHTKDMWFNLLRPFADATNGSRLTEEENWVLLILKNVGSHRLPENSSDLNNFREGILGICQGLPPAILLLGGLLSTIELSDWSRVIDRSQFGEDKSALLNIVALMSYNELPSTLKPCFLYLPLFPMAYEIPKRRLLQLWLAEGFVQLSPDEASVPIEDKAKIYLEELVSRYGFFLPKAEVEGFLHVHHCRSECTSADLEIFKVQRLADQFGVLKSHIGNLLDRVLLKVLDLEGVYKPQLPKKLGKLRNLKYLGLRWTGLDSCPASIGDLPCLQTIDLKYTNITTLPSSIWKAKKLRHLYMNEVSIQKPSRVASSTNQLQTLMALFIGSKDPKDCGLEKFTSLRKLELTCHSESTEETAKCISQLGSLLNLRLRSRDPFGQPLYLVLSRMKDHQSQ</sequence>
<keyword evidence="1" id="KW-0677">Repeat</keyword>
<evidence type="ECO:0000259" key="4">
    <source>
        <dbReference type="Pfam" id="PF23559"/>
    </source>
</evidence>
<evidence type="ECO:0008006" key="8">
    <source>
        <dbReference type="Google" id="ProtNLM"/>
    </source>
</evidence>